<comment type="caution">
    <text evidence="2">The sequence shown here is derived from an EMBL/GenBank/DDBJ whole genome shotgun (WGS) entry which is preliminary data.</text>
</comment>
<feature type="region of interest" description="Disordered" evidence="1">
    <location>
        <begin position="195"/>
        <end position="240"/>
    </location>
</feature>
<dbReference type="RefSeq" id="XP_066803096.1">
    <property type="nucleotide sequence ID" value="XM_066946704.1"/>
</dbReference>
<dbReference type="Proteomes" id="UP001388673">
    <property type="component" value="Unassembled WGS sequence"/>
</dbReference>
<feature type="compositionally biased region" description="Low complexity" evidence="1">
    <location>
        <begin position="27"/>
        <end position="38"/>
    </location>
</feature>
<protein>
    <submittedName>
        <fullName evidence="2">Uncharacterized protein</fullName>
    </submittedName>
</protein>
<organism evidence="2 3">
    <name type="scientific">Kwoniella newhampshirensis</name>
    <dbReference type="NCBI Taxonomy" id="1651941"/>
    <lineage>
        <taxon>Eukaryota</taxon>
        <taxon>Fungi</taxon>
        <taxon>Dikarya</taxon>
        <taxon>Basidiomycota</taxon>
        <taxon>Agaricomycotina</taxon>
        <taxon>Tremellomycetes</taxon>
        <taxon>Tremellales</taxon>
        <taxon>Cryptococcaceae</taxon>
        <taxon>Kwoniella</taxon>
    </lineage>
</organism>
<evidence type="ECO:0000313" key="3">
    <source>
        <dbReference type="Proteomes" id="UP001388673"/>
    </source>
</evidence>
<proteinExistence type="predicted"/>
<keyword evidence="3" id="KW-1185">Reference proteome</keyword>
<feature type="compositionally biased region" description="Polar residues" evidence="1">
    <location>
        <begin position="104"/>
        <end position="127"/>
    </location>
</feature>
<dbReference type="KEGG" id="kne:92180855"/>
<gene>
    <name evidence="2" type="ORF">IAR55_003597</name>
</gene>
<feature type="compositionally biased region" description="Polar residues" evidence="1">
    <location>
        <begin position="609"/>
        <end position="622"/>
    </location>
</feature>
<feature type="region of interest" description="Disordered" evidence="1">
    <location>
        <begin position="27"/>
        <end position="127"/>
    </location>
</feature>
<evidence type="ECO:0000256" key="1">
    <source>
        <dbReference type="SAM" id="MobiDB-lite"/>
    </source>
</evidence>
<feature type="region of interest" description="Disordered" evidence="1">
    <location>
        <begin position="383"/>
        <end position="404"/>
    </location>
</feature>
<sequence>MTPRLPSRGYTNVVELGFLLPWAARASSGSSRSPLYSSQAKTQPSNHRNDAVSSSSSSVYQSETAASSSRTPRPPSRARLRPPLLPPSYRKSPRPDILQDVPPFSSSAPTSIVNEPSSSPTSISFQPRSKSLIHETLLHPNPPPASALFLTLRAHPSHFTLSSGSLLAEYARRTGDMRTEREIYRLMNQRRISPLGRRLSIPNSSSLSSKGKQKMDDEEIDPLSAYSSPSDKNAGKKKYKSVKRPNRWAIKDLPPLDKLTSTRYTTEELLRHLHYLILEGDAPDFGDALGLLDTTTDNDQARTTSGAGLDGKKVGYAGLRMLHLYLAYLSRLSPSDEIAGDVTVQLDPLDLLSTYQAHWSQPPNRQTLHLFILSILSSSRPPTRATTRLSSPSNETLFSSEPTPADCKQQTELLVATISLFRQYRLPPGPETWRHVALHALQHDLPLLCQIAWEGWFASIRLEQERDDGGLMGDKNETKAEVRIRFRRIGTMNKRWRRVVHMLEEKGWVKNMRSVGEGAAGRRLWGYSWVGESVIESDQQSISQSKEEGKHPWTRNEMEESAEAVKDHSSQEESSLGRPSMSDTRIPNPIPARFDQPRPNYDDIRFISPETTSGSAYTTTYDDPTVSEPILARAVG</sequence>
<feature type="region of interest" description="Disordered" evidence="1">
    <location>
        <begin position="538"/>
        <end position="623"/>
    </location>
</feature>
<feature type="compositionally biased region" description="Low complexity" evidence="1">
    <location>
        <begin position="51"/>
        <end position="71"/>
    </location>
</feature>
<evidence type="ECO:0000313" key="2">
    <source>
        <dbReference type="EMBL" id="KAK8854858.1"/>
    </source>
</evidence>
<dbReference type="EMBL" id="JBCAWK010000006">
    <property type="protein sequence ID" value="KAK8854858.1"/>
    <property type="molecule type" value="Genomic_DNA"/>
</dbReference>
<feature type="compositionally biased region" description="Basic and acidic residues" evidence="1">
    <location>
        <begin position="545"/>
        <end position="571"/>
    </location>
</feature>
<dbReference type="AlphaFoldDB" id="A0AAW0YZ34"/>
<reference evidence="2 3" key="1">
    <citation type="journal article" date="2024" name="bioRxiv">
        <title>Comparative genomics of Cryptococcus and Kwoniella reveals pathogenesis evolution and contrasting karyotype dynamics via intercentromeric recombination or chromosome fusion.</title>
        <authorList>
            <person name="Coelho M.A."/>
            <person name="David-Palma M."/>
            <person name="Shea T."/>
            <person name="Bowers K."/>
            <person name="McGinley-Smith S."/>
            <person name="Mohammad A.W."/>
            <person name="Gnirke A."/>
            <person name="Yurkov A.M."/>
            <person name="Nowrousian M."/>
            <person name="Sun S."/>
            <person name="Cuomo C.A."/>
            <person name="Heitman J."/>
        </authorList>
    </citation>
    <scope>NUCLEOTIDE SEQUENCE [LARGE SCALE GENOMIC DNA]</scope>
    <source>
        <strain evidence="2 3">CBS 13917</strain>
    </source>
</reference>
<name>A0AAW0YZ34_9TREE</name>
<dbReference type="GeneID" id="92180855"/>
<accession>A0AAW0YZ34</accession>